<dbReference type="Proteomes" id="UP000216478">
    <property type="component" value="Unassembled WGS sequence"/>
</dbReference>
<feature type="non-terminal residue" evidence="1">
    <location>
        <position position="43"/>
    </location>
</feature>
<comment type="caution">
    <text evidence="1">The sequence shown here is derived from an EMBL/GenBank/DDBJ whole genome shotgun (WGS) entry which is preliminary data.</text>
</comment>
<sequence>MRHGSGGGLVDQAAGAEALQRERRVDRVRLVPGDGMGEGVRSA</sequence>
<dbReference type="AlphaFoldDB" id="A0A256GA96"/>
<proteinExistence type="predicted"/>
<accession>A0A256GA96</accession>
<reference evidence="1 2" key="1">
    <citation type="submission" date="2017-07" db="EMBL/GenBank/DDBJ databases">
        <title>Phylogenetic study on the rhizospheric bacterium Ochrobactrum sp. A44.</title>
        <authorList>
            <person name="Krzyzanowska D.M."/>
            <person name="Ossowicki A."/>
            <person name="Rajewska M."/>
            <person name="Maciag T."/>
            <person name="Kaczynski Z."/>
            <person name="Czerwicka M."/>
            <person name="Jafra S."/>
        </authorList>
    </citation>
    <scope>NUCLEOTIDE SEQUENCE [LARGE SCALE GENOMIC DNA]</scope>
    <source>
        <strain evidence="1 2">OgA9a</strain>
    </source>
</reference>
<evidence type="ECO:0000313" key="1">
    <source>
        <dbReference type="EMBL" id="OYR24029.1"/>
    </source>
</evidence>
<gene>
    <name evidence="1" type="ORF">CEV33_4673</name>
</gene>
<organism evidence="1 2">
    <name type="scientific">Brucella grignonensis</name>
    <dbReference type="NCBI Taxonomy" id="94627"/>
    <lineage>
        <taxon>Bacteria</taxon>
        <taxon>Pseudomonadati</taxon>
        <taxon>Pseudomonadota</taxon>
        <taxon>Alphaproteobacteria</taxon>
        <taxon>Hyphomicrobiales</taxon>
        <taxon>Brucellaceae</taxon>
        <taxon>Brucella/Ochrobactrum group</taxon>
        <taxon>Brucella</taxon>
    </lineage>
</organism>
<dbReference type="EMBL" id="NNRL01000049">
    <property type="protein sequence ID" value="OYR24029.1"/>
    <property type="molecule type" value="Genomic_DNA"/>
</dbReference>
<name>A0A256GA96_9HYPH</name>
<keyword evidence="2" id="KW-1185">Reference proteome</keyword>
<protein>
    <submittedName>
        <fullName evidence="1">Uncharacterized protein</fullName>
    </submittedName>
</protein>
<evidence type="ECO:0000313" key="2">
    <source>
        <dbReference type="Proteomes" id="UP000216478"/>
    </source>
</evidence>